<dbReference type="PaxDb" id="2903-EOD28438"/>
<keyword evidence="1" id="KW-0540">Nuclease</keyword>
<dbReference type="AlphaFoldDB" id="A0A0D3JY53"/>
<keyword evidence="2" id="KW-0378">Hydrolase</keyword>
<dbReference type="InterPro" id="IPR002921">
    <property type="entry name" value="Fungal_lipase-type"/>
</dbReference>
<dbReference type="InterPro" id="IPR038969">
    <property type="entry name" value="FEN"/>
</dbReference>
<dbReference type="SUPFAM" id="SSF53474">
    <property type="entry name" value="alpha/beta-Hydrolases"/>
    <property type="match status" value="1"/>
</dbReference>
<keyword evidence="6" id="KW-1185">Reference proteome</keyword>
<dbReference type="SMART" id="SM00475">
    <property type="entry name" value="53EXOc"/>
    <property type="match status" value="1"/>
</dbReference>
<dbReference type="GO" id="GO:0017108">
    <property type="term" value="F:5'-flap endonuclease activity"/>
    <property type="evidence" value="ECO:0007669"/>
    <property type="project" value="InterPro"/>
</dbReference>
<dbReference type="GO" id="GO:0003677">
    <property type="term" value="F:DNA binding"/>
    <property type="evidence" value="ECO:0007669"/>
    <property type="project" value="InterPro"/>
</dbReference>
<dbReference type="SUPFAM" id="SSF88723">
    <property type="entry name" value="PIN domain-like"/>
    <property type="match status" value="1"/>
</dbReference>
<dbReference type="Gene3D" id="3.40.50.1010">
    <property type="entry name" value="5'-nuclease"/>
    <property type="match status" value="1"/>
</dbReference>
<feature type="compositionally biased region" description="Pro residues" evidence="3">
    <location>
        <begin position="692"/>
        <end position="705"/>
    </location>
</feature>
<dbReference type="InterPro" id="IPR002421">
    <property type="entry name" value="5-3_exonuclease"/>
</dbReference>
<dbReference type="KEGG" id="ehx:EMIHUDRAFT_463107"/>
<dbReference type="CDD" id="cd00519">
    <property type="entry name" value="Lipase_3"/>
    <property type="match status" value="1"/>
</dbReference>
<dbReference type="HOGENOM" id="CLU_354293_0_0_1"/>
<dbReference type="PANTHER" id="PTHR42646">
    <property type="entry name" value="FLAP ENDONUCLEASE XNI"/>
    <property type="match status" value="1"/>
</dbReference>
<dbReference type="CDD" id="cd09859">
    <property type="entry name" value="PIN_53EXO"/>
    <property type="match status" value="1"/>
</dbReference>
<dbReference type="EnsemblProtists" id="EOD28438">
    <property type="protein sequence ID" value="EOD28438"/>
    <property type="gene ID" value="EMIHUDRAFT_463107"/>
</dbReference>
<protein>
    <recommendedName>
        <fullName evidence="4">5'-3' exonuclease domain-containing protein</fullName>
    </recommendedName>
</protein>
<dbReference type="CDD" id="cd09898">
    <property type="entry name" value="H3TH_53EXO"/>
    <property type="match status" value="1"/>
</dbReference>
<evidence type="ECO:0000256" key="3">
    <source>
        <dbReference type="SAM" id="MobiDB-lite"/>
    </source>
</evidence>
<dbReference type="InterPro" id="IPR029058">
    <property type="entry name" value="AB_hydrolase_fold"/>
</dbReference>
<dbReference type="Pfam" id="PF02739">
    <property type="entry name" value="5_3_exonuc_N"/>
    <property type="match status" value="1"/>
</dbReference>
<evidence type="ECO:0000256" key="1">
    <source>
        <dbReference type="ARBA" id="ARBA00022722"/>
    </source>
</evidence>
<name>A0A0D3JY53_EMIH1</name>
<dbReference type="InterPro" id="IPR020045">
    <property type="entry name" value="DNA_polI_H3TH"/>
</dbReference>
<accession>A0A0D3JY53</accession>
<dbReference type="GO" id="GO:0033567">
    <property type="term" value="P:DNA replication, Okazaki fragment processing"/>
    <property type="evidence" value="ECO:0007669"/>
    <property type="project" value="InterPro"/>
</dbReference>
<feature type="compositionally biased region" description="Basic and acidic residues" evidence="3">
    <location>
        <begin position="667"/>
        <end position="676"/>
    </location>
</feature>
<dbReference type="Gene3D" id="1.10.150.20">
    <property type="entry name" value="5' to 3' exonuclease, C-terminal subdomain"/>
    <property type="match status" value="2"/>
</dbReference>
<dbReference type="SUPFAM" id="SSF47807">
    <property type="entry name" value="5' to 3' exonuclease, C-terminal subdomain"/>
    <property type="match status" value="2"/>
</dbReference>
<feature type="region of interest" description="Disordered" evidence="3">
    <location>
        <begin position="665"/>
        <end position="720"/>
    </location>
</feature>
<sequence>MISPPRVHHRRRTLLLLATSVALCGLALSGRAPRRALIFDALGGALDSATRSVRLALLHTDPLPSDPRTISLPLDDGCHAPAGEVPAVVSPPFDQRAAKLLMQLNAAMLCSVSGVQAWSCGRCDAVAPPPVNTTLLASSCNPGMPSCEAYWKAASLVGEVARFATQAPPVEDGPELAALLVLPQERWVVVAFRGTRDLDLGAWTTNFQTWQDDVAGGSCGERVHHGWGESWVQLRGRVRQGVEALLAEHPTYRLVVTGHSCGASLATLMAAEWAADGSLSALSLPPLLYSFAGPRVGNPAFAASADATLARRGLKLWRVTNMHDSIPHMPPGPQSQWQHAGTQVWLTPGSGGGEAEVCAGAGACNDGVPGYKLSVLDHTTYLGHVSRRASALAACAVPDPSRRSGLCVIDSHNLAYRMQFAMPELTSRQGEPAQALLGFCNKLVQLRDVFPGYRMLAVFDEGAPARRVEMLPEYKETRAPMPPALRSQMGHIREAAECLGVPTISRFGVEADDLIACAVALARSEGAAAVSIVTSDKDLLQLVSGDSGGDAGALDATNVTVFDDRKKVLLDAAAVQAKHGVRPDQLVDLLALVGDASDNVPGVPGAPRPALCSSPLRLSPCPKAGRGEPCPSSAGVGQKTAAKLLGEHGTLDAVLAAAPSMKKSKRRDALIAHAEQDTSPPLLSPTARDETPPPSPPDALLPPTRPHTRPSTPSRRPTPQARLARQLVQLDASVGGVDPEELRGALPAPPAELPHLRDFLQHHGFTQLERRLFKAREAIERAQRKRGSPRPAT</sequence>
<evidence type="ECO:0000313" key="6">
    <source>
        <dbReference type="Proteomes" id="UP000013827"/>
    </source>
</evidence>
<dbReference type="Pfam" id="PF01764">
    <property type="entry name" value="Lipase_3"/>
    <property type="match status" value="1"/>
</dbReference>
<evidence type="ECO:0000256" key="2">
    <source>
        <dbReference type="ARBA" id="ARBA00022801"/>
    </source>
</evidence>
<dbReference type="Gene3D" id="3.40.50.1820">
    <property type="entry name" value="alpha/beta hydrolase"/>
    <property type="match status" value="1"/>
</dbReference>
<dbReference type="GO" id="GO:0006629">
    <property type="term" value="P:lipid metabolic process"/>
    <property type="evidence" value="ECO:0007669"/>
    <property type="project" value="InterPro"/>
</dbReference>
<evidence type="ECO:0000259" key="4">
    <source>
        <dbReference type="SMART" id="SM00475"/>
    </source>
</evidence>
<organism evidence="5 6">
    <name type="scientific">Emiliania huxleyi (strain CCMP1516)</name>
    <dbReference type="NCBI Taxonomy" id="280463"/>
    <lineage>
        <taxon>Eukaryota</taxon>
        <taxon>Haptista</taxon>
        <taxon>Haptophyta</taxon>
        <taxon>Prymnesiophyceae</taxon>
        <taxon>Isochrysidales</taxon>
        <taxon>Noelaerhabdaceae</taxon>
        <taxon>Emiliania</taxon>
    </lineage>
</organism>
<evidence type="ECO:0000313" key="5">
    <source>
        <dbReference type="EnsemblProtists" id="EOD28438"/>
    </source>
</evidence>
<reference evidence="6" key="1">
    <citation type="journal article" date="2013" name="Nature">
        <title>Pan genome of the phytoplankton Emiliania underpins its global distribution.</title>
        <authorList>
            <person name="Read B.A."/>
            <person name="Kegel J."/>
            <person name="Klute M.J."/>
            <person name="Kuo A."/>
            <person name="Lefebvre S.C."/>
            <person name="Maumus F."/>
            <person name="Mayer C."/>
            <person name="Miller J."/>
            <person name="Monier A."/>
            <person name="Salamov A."/>
            <person name="Young J."/>
            <person name="Aguilar M."/>
            <person name="Claverie J.M."/>
            <person name="Frickenhaus S."/>
            <person name="Gonzalez K."/>
            <person name="Herman E.K."/>
            <person name="Lin Y.C."/>
            <person name="Napier J."/>
            <person name="Ogata H."/>
            <person name="Sarno A.F."/>
            <person name="Shmutz J."/>
            <person name="Schroeder D."/>
            <person name="de Vargas C."/>
            <person name="Verret F."/>
            <person name="von Dassow P."/>
            <person name="Valentin K."/>
            <person name="Van de Peer Y."/>
            <person name="Wheeler G."/>
            <person name="Dacks J.B."/>
            <person name="Delwiche C.F."/>
            <person name="Dyhrman S.T."/>
            <person name="Glockner G."/>
            <person name="John U."/>
            <person name="Richards T."/>
            <person name="Worden A.Z."/>
            <person name="Zhang X."/>
            <person name="Grigoriev I.V."/>
            <person name="Allen A.E."/>
            <person name="Bidle K."/>
            <person name="Borodovsky M."/>
            <person name="Bowler C."/>
            <person name="Brownlee C."/>
            <person name="Cock J.M."/>
            <person name="Elias M."/>
            <person name="Gladyshev V.N."/>
            <person name="Groth M."/>
            <person name="Guda C."/>
            <person name="Hadaegh A."/>
            <person name="Iglesias-Rodriguez M.D."/>
            <person name="Jenkins J."/>
            <person name="Jones B.M."/>
            <person name="Lawson T."/>
            <person name="Leese F."/>
            <person name="Lindquist E."/>
            <person name="Lobanov A."/>
            <person name="Lomsadze A."/>
            <person name="Malik S.B."/>
            <person name="Marsh M.E."/>
            <person name="Mackinder L."/>
            <person name="Mock T."/>
            <person name="Mueller-Roeber B."/>
            <person name="Pagarete A."/>
            <person name="Parker M."/>
            <person name="Probert I."/>
            <person name="Quesneville H."/>
            <person name="Raines C."/>
            <person name="Rensing S.A."/>
            <person name="Riano-Pachon D.M."/>
            <person name="Richier S."/>
            <person name="Rokitta S."/>
            <person name="Shiraiwa Y."/>
            <person name="Soanes D.M."/>
            <person name="van der Giezen M."/>
            <person name="Wahlund T.M."/>
            <person name="Williams B."/>
            <person name="Wilson W."/>
            <person name="Wolfe G."/>
            <person name="Wurch L.L."/>
        </authorList>
    </citation>
    <scope>NUCLEOTIDE SEQUENCE</scope>
</reference>
<dbReference type="PANTHER" id="PTHR42646:SF2">
    <property type="entry name" value="5'-3' EXONUCLEASE FAMILY PROTEIN"/>
    <property type="match status" value="1"/>
</dbReference>
<proteinExistence type="predicted"/>
<dbReference type="Proteomes" id="UP000013827">
    <property type="component" value="Unassembled WGS sequence"/>
</dbReference>
<dbReference type="RefSeq" id="XP_005780867.1">
    <property type="nucleotide sequence ID" value="XM_005780810.1"/>
</dbReference>
<dbReference type="InterPro" id="IPR029060">
    <property type="entry name" value="PIN-like_dom_sf"/>
</dbReference>
<dbReference type="GO" id="GO:0008409">
    <property type="term" value="F:5'-3' exonuclease activity"/>
    <property type="evidence" value="ECO:0007669"/>
    <property type="project" value="InterPro"/>
</dbReference>
<dbReference type="eggNOG" id="KOG4569">
    <property type="taxonomic scope" value="Eukaryota"/>
</dbReference>
<dbReference type="InterPro" id="IPR036279">
    <property type="entry name" value="5-3_exonuclease_C_sf"/>
</dbReference>
<dbReference type="InterPro" id="IPR020046">
    <property type="entry name" value="5-3_exonucl_a-hlix_arch_N"/>
</dbReference>
<reference evidence="5" key="2">
    <citation type="submission" date="2024-10" db="UniProtKB">
        <authorList>
            <consortium name="EnsemblProtists"/>
        </authorList>
    </citation>
    <scope>IDENTIFICATION</scope>
</reference>
<dbReference type="GeneID" id="17273984"/>
<feature type="compositionally biased region" description="Low complexity" evidence="3">
    <location>
        <begin position="709"/>
        <end position="719"/>
    </location>
</feature>
<feature type="domain" description="5'-3' exonuclease" evidence="4">
    <location>
        <begin position="402"/>
        <end position="692"/>
    </location>
</feature>